<proteinExistence type="predicted"/>
<dbReference type="Proteomes" id="UP000829685">
    <property type="component" value="Unassembled WGS sequence"/>
</dbReference>
<dbReference type="InterPro" id="IPR021848">
    <property type="entry name" value="HODM_asu-like"/>
</dbReference>
<dbReference type="AlphaFoldDB" id="A0A9P9WFI7"/>
<reference evidence="1" key="1">
    <citation type="submission" date="2021-03" db="EMBL/GenBank/DDBJ databases">
        <title>Revisited historic fungal species revealed as producer of novel bioactive compounds through whole genome sequencing and comparative genomics.</title>
        <authorList>
            <person name="Vignolle G.A."/>
            <person name="Hochenegger N."/>
            <person name="Mach R.L."/>
            <person name="Mach-Aigner A.R."/>
            <person name="Javad Rahimi M."/>
            <person name="Salim K.A."/>
            <person name="Chan C.M."/>
            <person name="Lim L.B.L."/>
            <person name="Cai F."/>
            <person name="Druzhinina I.S."/>
            <person name="U'Ren J.M."/>
            <person name="Derntl C."/>
        </authorList>
    </citation>
    <scope>NUCLEOTIDE SEQUENCE</scope>
    <source>
        <strain evidence="1">TUCIM 5799</strain>
    </source>
</reference>
<sequence length="285" mass="31994">MAIQNDTPSELVTIDQDYLTRVQLRRAILEEKGSGVHGFTPDGVGAVGELYTYLFEDYLPVRFPTVFRLSKDRATLTNLVTKKSFAVSPPKDSAEALKVIGETIEEDVFLLQETPDGHVCVAFVCCFPSGFDPSDKLGKNLNDIHKPVPSYGIIQNSMQRYLSRLVPGKSVKRVNWTVQTHKELCNISGNHINSEEEAASMPKDVNIEETFMRSELQRLTRLPKSKAVLFSFKTYLYPVQEIKDEGLGPKFAEAIEGMGKGNCPGMWTYKGAVRWSESVCRYLRS</sequence>
<organism evidence="1 2">
    <name type="scientific">Neoarthrinium moseri</name>
    <dbReference type="NCBI Taxonomy" id="1658444"/>
    <lineage>
        <taxon>Eukaryota</taxon>
        <taxon>Fungi</taxon>
        <taxon>Dikarya</taxon>
        <taxon>Ascomycota</taxon>
        <taxon>Pezizomycotina</taxon>
        <taxon>Sordariomycetes</taxon>
        <taxon>Xylariomycetidae</taxon>
        <taxon>Amphisphaeriales</taxon>
        <taxon>Apiosporaceae</taxon>
        <taxon>Neoarthrinium</taxon>
    </lineage>
</organism>
<dbReference type="Pfam" id="PF11927">
    <property type="entry name" value="HODM_asu-like"/>
    <property type="match status" value="1"/>
</dbReference>
<gene>
    <name evidence="1" type="ORF">JX265_009873</name>
</gene>
<evidence type="ECO:0000313" key="1">
    <source>
        <dbReference type="EMBL" id="KAI1860474.1"/>
    </source>
</evidence>
<name>A0A9P9WFI7_9PEZI</name>
<evidence type="ECO:0000313" key="2">
    <source>
        <dbReference type="Proteomes" id="UP000829685"/>
    </source>
</evidence>
<dbReference type="EMBL" id="JAFIMR010000031">
    <property type="protein sequence ID" value="KAI1860474.1"/>
    <property type="molecule type" value="Genomic_DNA"/>
</dbReference>
<protein>
    <submittedName>
        <fullName evidence="1">Uncharacterized protein</fullName>
    </submittedName>
</protein>
<keyword evidence="2" id="KW-1185">Reference proteome</keyword>
<accession>A0A9P9WFI7</accession>
<comment type="caution">
    <text evidence="1">The sequence shown here is derived from an EMBL/GenBank/DDBJ whole genome shotgun (WGS) entry which is preliminary data.</text>
</comment>